<dbReference type="AlphaFoldDB" id="A0A7G6E053"/>
<dbReference type="Gene3D" id="2.30.30.290">
    <property type="entry name" value="YopX-like domains"/>
    <property type="match status" value="1"/>
</dbReference>
<dbReference type="Pfam" id="PF09643">
    <property type="entry name" value="YopX"/>
    <property type="match status" value="1"/>
</dbReference>
<dbReference type="InterPro" id="IPR019096">
    <property type="entry name" value="YopX_protein"/>
</dbReference>
<evidence type="ECO:0000313" key="2">
    <source>
        <dbReference type="EMBL" id="QNB45457.1"/>
    </source>
</evidence>
<accession>A0A7G6E053</accession>
<dbReference type="InterPro" id="IPR023385">
    <property type="entry name" value="YopX-like_C"/>
</dbReference>
<evidence type="ECO:0000259" key="1">
    <source>
        <dbReference type="Pfam" id="PF09643"/>
    </source>
</evidence>
<proteinExistence type="predicted"/>
<feature type="domain" description="YopX protein" evidence="1">
    <location>
        <begin position="27"/>
        <end position="142"/>
    </location>
</feature>
<reference evidence="2 3" key="1">
    <citation type="journal article" date="2019" name="Front. Microbiol.">
        <title>Thermoanaerosceptrum fracticalcis gen. nov. sp. nov., a Novel Fumarate-Fermenting Microorganism From a Deep Fractured Carbonate Aquifer of the US Great Basin.</title>
        <authorList>
            <person name="Hamilton-Brehm S.D."/>
            <person name="Stewart L.E."/>
            <person name="Zavarin M."/>
            <person name="Caldwell M."/>
            <person name="Lawson P.A."/>
            <person name="Onstott T.C."/>
            <person name="Grzymski J."/>
            <person name="Neveux I."/>
            <person name="Lollar B.S."/>
            <person name="Russell C.E."/>
            <person name="Moser D.P."/>
        </authorList>
    </citation>
    <scope>NUCLEOTIDE SEQUENCE [LARGE SCALE GENOMIC DNA]</scope>
    <source>
        <strain evidence="2 3">DRI-13</strain>
    </source>
</reference>
<organism evidence="2 3">
    <name type="scientific">Thermanaerosceptrum fracticalcis</name>
    <dbReference type="NCBI Taxonomy" id="1712410"/>
    <lineage>
        <taxon>Bacteria</taxon>
        <taxon>Bacillati</taxon>
        <taxon>Bacillota</taxon>
        <taxon>Clostridia</taxon>
        <taxon>Eubacteriales</taxon>
        <taxon>Peptococcaceae</taxon>
        <taxon>Thermanaerosceptrum</taxon>
    </lineage>
</organism>
<protein>
    <recommendedName>
        <fullName evidence="1">YopX protein domain-containing protein</fullName>
    </recommendedName>
</protein>
<dbReference type="SUPFAM" id="SSF159006">
    <property type="entry name" value="YopX-like"/>
    <property type="match status" value="1"/>
</dbReference>
<name>A0A7G6E053_THEFR</name>
<keyword evidence="3" id="KW-1185">Reference proteome</keyword>
<dbReference type="KEGG" id="tfr:BR63_03455"/>
<dbReference type="Proteomes" id="UP000515847">
    <property type="component" value="Chromosome"/>
</dbReference>
<dbReference type="EMBL" id="CP045798">
    <property type="protein sequence ID" value="QNB45457.1"/>
    <property type="molecule type" value="Genomic_DNA"/>
</dbReference>
<gene>
    <name evidence="2" type="ORF">BR63_03455</name>
</gene>
<evidence type="ECO:0000313" key="3">
    <source>
        <dbReference type="Proteomes" id="UP000515847"/>
    </source>
</evidence>
<sequence>MTYNKENVKEKKVRRKTMFESKTPNVEFRGKRKDDGKWIYGYYVEDREGPSILYRHPDGSLDRKKVIPKTAGQYVGIKDRHKKKVYTGDILKVYDSFLAIVENHYALQLGGSVKDFRISFDTMAEIEEFEIVGNVHENPELLSTGRW</sequence>